<evidence type="ECO:0000256" key="1">
    <source>
        <dbReference type="ARBA" id="ARBA00008683"/>
    </source>
</evidence>
<dbReference type="InterPro" id="IPR047272">
    <property type="entry name" value="S49_SppA_C"/>
</dbReference>
<dbReference type="CDD" id="cd07023">
    <property type="entry name" value="S49_Sppa_N_C"/>
    <property type="match status" value="1"/>
</dbReference>
<dbReference type="GO" id="GO:0008236">
    <property type="term" value="F:serine-type peptidase activity"/>
    <property type="evidence" value="ECO:0007669"/>
    <property type="project" value="UniProtKB-KW"/>
</dbReference>
<dbReference type="InterPro" id="IPR029045">
    <property type="entry name" value="ClpP/crotonase-like_dom_sf"/>
</dbReference>
<comment type="similarity">
    <text evidence="1">Belongs to the peptidase S49 family.</text>
</comment>
<reference evidence="6" key="1">
    <citation type="submission" date="2013-08" db="EMBL/GenBank/DDBJ databases">
        <authorList>
            <person name="Mendez C."/>
            <person name="Richter M."/>
            <person name="Ferrer M."/>
            <person name="Sanchez J."/>
        </authorList>
    </citation>
    <scope>NUCLEOTIDE SEQUENCE</scope>
</reference>
<dbReference type="PANTHER" id="PTHR42987:SF4">
    <property type="entry name" value="PROTEASE SOHB-RELATED"/>
    <property type="match status" value="1"/>
</dbReference>
<evidence type="ECO:0000256" key="3">
    <source>
        <dbReference type="ARBA" id="ARBA00022801"/>
    </source>
</evidence>
<proteinExistence type="inferred from homology"/>
<dbReference type="InterPro" id="IPR002142">
    <property type="entry name" value="Peptidase_S49"/>
</dbReference>
<dbReference type="EMBL" id="AUZY01002889">
    <property type="protein sequence ID" value="EQD71141.1"/>
    <property type="molecule type" value="Genomic_DNA"/>
</dbReference>
<feature type="domain" description="Peptidase S49" evidence="5">
    <location>
        <begin position="62"/>
        <end position="210"/>
    </location>
</feature>
<dbReference type="PANTHER" id="PTHR42987">
    <property type="entry name" value="PEPTIDASE S49"/>
    <property type="match status" value="1"/>
</dbReference>
<sequence length="263" mass="29216">MVRERLAHVQFRGTIRERSVEPFTRMLKAIRERGRFRGVLLDISSGGGEAVASMDLYLAIKRLDQVKPVVASIGSMGASGAYMAALGARRIYAYPESNVGSIGVVFPHIAVQELLRRVGVSVELLHAGRHKDAYQGLRPLSEEERAKLTAIVHQDYDAFVKMVALERKQPVEKIQELATGEFWTGARARELGLVDDLGDREMALEALSQMTGIPARKTIDVAPPRPFLERLFSGSFSMMGDRLSASVRNSLEDLVFESGIYRR</sequence>
<evidence type="ECO:0000259" key="5">
    <source>
        <dbReference type="Pfam" id="PF01343"/>
    </source>
</evidence>
<dbReference type="Gene3D" id="3.90.226.10">
    <property type="entry name" value="2-enoyl-CoA Hydratase, Chain A, domain 1"/>
    <property type="match status" value="1"/>
</dbReference>
<dbReference type="Pfam" id="PF01343">
    <property type="entry name" value="Peptidase_S49"/>
    <property type="match status" value="1"/>
</dbReference>
<dbReference type="SUPFAM" id="SSF52096">
    <property type="entry name" value="ClpP/crotonase"/>
    <property type="match status" value="1"/>
</dbReference>
<dbReference type="GO" id="GO:0006508">
    <property type="term" value="P:proteolysis"/>
    <property type="evidence" value="ECO:0007669"/>
    <property type="project" value="UniProtKB-KW"/>
</dbReference>
<evidence type="ECO:0000313" key="6">
    <source>
        <dbReference type="EMBL" id="EQD71141.1"/>
    </source>
</evidence>
<accession>T1BE18</accession>
<keyword evidence="3" id="KW-0378">Hydrolase</keyword>
<comment type="caution">
    <text evidence="6">The sequence shown here is derived from an EMBL/GenBank/DDBJ whole genome shotgun (WGS) entry which is preliminary data.</text>
</comment>
<reference evidence="6" key="2">
    <citation type="journal article" date="2014" name="ISME J.">
        <title>Microbial stratification in low pH oxic and suboxic macroscopic growths along an acid mine drainage.</title>
        <authorList>
            <person name="Mendez-Garcia C."/>
            <person name="Mesa V."/>
            <person name="Sprenger R.R."/>
            <person name="Richter M."/>
            <person name="Diez M.S."/>
            <person name="Solano J."/>
            <person name="Bargiela R."/>
            <person name="Golyshina O.V."/>
            <person name="Manteca A."/>
            <person name="Ramos J.L."/>
            <person name="Gallego J.R."/>
            <person name="Llorente I."/>
            <person name="Martins Dos Santos V.A."/>
            <person name="Jensen O.N."/>
            <person name="Pelaez A.I."/>
            <person name="Sanchez J."/>
            <person name="Ferrer M."/>
        </authorList>
    </citation>
    <scope>NUCLEOTIDE SEQUENCE</scope>
</reference>
<dbReference type="AlphaFoldDB" id="T1BE18"/>
<gene>
    <name evidence="6" type="ORF">B1B_04618</name>
</gene>
<dbReference type="NCBIfam" id="TIGR00706">
    <property type="entry name" value="SppA_dom"/>
    <property type="match status" value="1"/>
</dbReference>
<name>T1BE18_9ZZZZ</name>
<dbReference type="InterPro" id="IPR004635">
    <property type="entry name" value="Pept_S49_SppA"/>
</dbReference>
<evidence type="ECO:0000256" key="2">
    <source>
        <dbReference type="ARBA" id="ARBA00022670"/>
    </source>
</evidence>
<dbReference type="Gene3D" id="6.20.330.10">
    <property type="match status" value="1"/>
</dbReference>
<organism evidence="6">
    <name type="scientific">mine drainage metagenome</name>
    <dbReference type="NCBI Taxonomy" id="410659"/>
    <lineage>
        <taxon>unclassified sequences</taxon>
        <taxon>metagenomes</taxon>
        <taxon>ecological metagenomes</taxon>
    </lineage>
</organism>
<keyword evidence="2" id="KW-0645">Protease</keyword>
<keyword evidence="4" id="KW-0720">Serine protease</keyword>
<evidence type="ECO:0000256" key="4">
    <source>
        <dbReference type="ARBA" id="ARBA00022825"/>
    </source>
</evidence>
<protein>
    <submittedName>
        <fullName evidence="6">Signal peptide peptidase SppA, 36K type</fullName>
    </submittedName>
</protein>